<dbReference type="RefSeq" id="XP_002648905.2">
    <property type="nucleotide sequence ID" value="XM_002648859.2"/>
</dbReference>
<protein>
    <submittedName>
        <fullName evidence="1">Protein CBG17807</fullName>
    </submittedName>
</protein>
<proteinExistence type="predicted"/>
<dbReference type="EMBL" id="HE601027">
    <property type="protein sequence ID" value="CAP35369.2"/>
    <property type="molecule type" value="Genomic_DNA"/>
</dbReference>
<reference evidence="1 2" key="1">
    <citation type="journal article" date="2003" name="PLoS Biol.">
        <title>The genome sequence of Caenorhabditis briggsae: a platform for comparative genomics.</title>
        <authorList>
            <person name="Stein L.D."/>
            <person name="Bao Z."/>
            <person name="Blasiar D."/>
            <person name="Blumenthal T."/>
            <person name="Brent M.R."/>
            <person name="Chen N."/>
            <person name="Chinwalla A."/>
            <person name="Clarke L."/>
            <person name="Clee C."/>
            <person name="Coghlan A."/>
            <person name="Coulson A."/>
            <person name="D'Eustachio P."/>
            <person name="Fitch D.H."/>
            <person name="Fulton L.A."/>
            <person name="Fulton R.E."/>
            <person name="Griffiths-Jones S."/>
            <person name="Harris T.W."/>
            <person name="Hillier L.W."/>
            <person name="Kamath R."/>
            <person name="Kuwabara P.E."/>
            <person name="Mardis E.R."/>
            <person name="Marra M.A."/>
            <person name="Miner T.L."/>
            <person name="Minx P."/>
            <person name="Mullikin J.C."/>
            <person name="Plumb R.W."/>
            <person name="Rogers J."/>
            <person name="Schein J.E."/>
            <person name="Sohrmann M."/>
            <person name="Spieth J."/>
            <person name="Stajich J.E."/>
            <person name="Wei C."/>
            <person name="Willey D."/>
            <person name="Wilson R.K."/>
            <person name="Durbin R."/>
            <person name="Waterston R.H."/>
        </authorList>
    </citation>
    <scope>NUCLEOTIDE SEQUENCE [LARGE SCALE GENOMIC DNA]</scope>
    <source>
        <strain evidence="1 2">AF16</strain>
    </source>
</reference>
<dbReference type="Proteomes" id="UP000008549">
    <property type="component" value="Unassembled WGS sequence"/>
</dbReference>
<accession>A8XRU4</accession>
<organism evidence="1 2">
    <name type="scientific">Caenorhabditis briggsae</name>
    <dbReference type="NCBI Taxonomy" id="6238"/>
    <lineage>
        <taxon>Eukaryota</taxon>
        <taxon>Metazoa</taxon>
        <taxon>Ecdysozoa</taxon>
        <taxon>Nematoda</taxon>
        <taxon>Chromadorea</taxon>
        <taxon>Rhabditida</taxon>
        <taxon>Rhabditina</taxon>
        <taxon>Rhabditomorpha</taxon>
        <taxon>Rhabditoidea</taxon>
        <taxon>Rhabditidae</taxon>
        <taxon>Peloderinae</taxon>
        <taxon>Caenorhabditis</taxon>
    </lineage>
</organism>
<dbReference type="InParanoid" id="A8XRU4"/>
<evidence type="ECO:0000313" key="1">
    <source>
        <dbReference type="EMBL" id="CAP35369.2"/>
    </source>
</evidence>
<dbReference type="GeneID" id="8590917"/>
<reference evidence="1 2" key="2">
    <citation type="journal article" date="2011" name="PLoS Genet.">
        <title>Caenorhabditis briggsae recombinant inbred line genotypes reveal inter-strain incompatibility and the evolution of recombination.</title>
        <authorList>
            <person name="Ross J.A."/>
            <person name="Koboldt D.C."/>
            <person name="Staisch J.E."/>
            <person name="Chamberlin H.M."/>
            <person name="Gupta B.P."/>
            <person name="Miller R.D."/>
            <person name="Baird S.E."/>
            <person name="Haag E.S."/>
        </authorList>
    </citation>
    <scope>NUCLEOTIDE SEQUENCE [LARGE SCALE GENOMIC DNA]</scope>
    <source>
        <strain evidence="1 2">AF16</strain>
    </source>
</reference>
<keyword evidence="2" id="KW-1185">Reference proteome</keyword>
<dbReference type="HOGENOM" id="CLU_2673338_0_0_1"/>
<gene>
    <name evidence="1" type="ORF">CBG17807</name>
    <name evidence="1" type="ORF">CBG_17807</name>
</gene>
<evidence type="ECO:0000313" key="2">
    <source>
        <dbReference type="Proteomes" id="UP000008549"/>
    </source>
</evidence>
<dbReference type="AlphaFoldDB" id="A8XRU4"/>
<name>A8XRU4_CAEBR</name>
<dbReference type="CTD" id="8590917"/>
<dbReference type="KEGG" id="cbr:CBG_17807"/>
<sequence length="75" mass="8524">MQAPQFFDQPAMPSQMSFGYQQHQQHQQQHYQDPIVMVAHPLPPLPPGYQWSYQQLLSNATARTDAIWISAGSGL</sequence>